<reference evidence="3" key="1">
    <citation type="journal article" date="2020" name="Stud. Mycol.">
        <title>101 Dothideomycetes genomes: a test case for predicting lifestyles and emergence of pathogens.</title>
        <authorList>
            <person name="Haridas S."/>
            <person name="Albert R."/>
            <person name="Binder M."/>
            <person name="Bloem J."/>
            <person name="Labutti K."/>
            <person name="Salamov A."/>
            <person name="Andreopoulos B."/>
            <person name="Baker S."/>
            <person name="Barry K."/>
            <person name="Bills G."/>
            <person name="Bluhm B."/>
            <person name="Cannon C."/>
            <person name="Castanera R."/>
            <person name="Culley D."/>
            <person name="Daum C."/>
            <person name="Ezra D."/>
            <person name="Gonzalez J."/>
            <person name="Henrissat B."/>
            <person name="Kuo A."/>
            <person name="Liang C."/>
            <person name="Lipzen A."/>
            <person name="Lutzoni F."/>
            <person name="Magnuson J."/>
            <person name="Mondo S."/>
            <person name="Nolan M."/>
            <person name="Ohm R."/>
            <person name="Pangilinan J."/>
            <person name="Park H.-J."/>
            <person name="Ramirez L."/>
            <person name="Alfaro M."/>
            <person name="Sun H."/>
            <person name="Tritt A."/>
            <person name="Yoshinaga Y."/>
            <person name="Zwiers L.-H."/>
            <person name="Turgeon B."/>
            <person name="Goodwin S."/>
            <person name="Spatafora J."/>
            <person name="Crous P."/>
            <person name="Grigoriev I."/>
        </authorList>
    </citation>
    <scope>NUCLEOTIDE SEQUENCE</scope>
    <source>
        <strain evidence="3">CBS 113389</strain>
    </source>
</reference>
<dbReference type="Pfam" id="PF08313">
    <property type="entry name" value="SCA7"/>
    <property type="match status" value="1"/>
</dbReference>
<gene>
    <name evidence="3" type="ORF">BDY17DRAFT_301011</name>
</gene>
<dbReference type="InterPro" id="IPR013243">
    <property type="entry name" value="SCA7_dom"/>
</dbReference>
<dbReference type="RefSeq" id="XP_033587844.1">
    <property type="nucleotide sequence ID" value="XM_033734161.1"/>
</dbReference>
<dbReference type="AlphaFoldDB" id="A0A6A6PNR8"/>
<accession>A0A6A6PNR8</accession>
<evidence type="ECO:0000256" key="1">
    <source>
        <dbReference type="SAM" id="MobiDB-lite"/>
    </source>
</evidence>
<evidence type="ECO:0000313" key="3">
    <source>
        <dbReference type="EMBL" id="KAF2481274.1"/>
    </source>
</evidence>
<dbReference type="PROSITE" id="PS51505">
    <property type="entry name" value="SCA7"/>
    <property type="match status" value="1"/>
</dbReference>
<protein>
    <submittedName>
        <fullName evidence="3">SCA7, zinc-binding domain-containing protein</fullName>
    </submittedName>
</protein>
<dbReference type="GO" id="GO:1904802">
    <property type="term" value="P:RITS complex assembly"/>
    <property type="evidence" value="ECO:0007669"/>
    <property type="project" value="TreeGrafter"/>
</dbReference>
<dbReference type="Proteomes" id="UP000799767">
    <property type="component" value="Unassembled WGS sequence"/>
</dbReference>
<evidence type="ECO:0000313" key="4">
    <source>
        <dbReference type="Proteomes" id="UP000799767"/>
    </source>
</evidence>
<dbReference type="GO" id="GO:0031048">
    <property type="term" value="P:regulatory ncRNA-mediated heterochromatin formation"/>
    <property type="evidence" value="ECO:0007669"/>
    <property type="project" value="TreeGrafter"/>
</dbReference>
<dbReference type="EMBL" id="MU001638">
    <property type="protein sequence ID" value="KAF2481274.1"/>
    <property type="molecule type" value="Genomic_DNA"/>
</dbReference>
<feature type="compositionally biased region" description="Polar residues" evidence="1">
    <location>
        <begin position="1"/>
        <end position="11"/>
    </location>
</feature>
<dbReference type="GO" id="GO:0006357">
    <property type="term" value="P:regulation of transcription by RNA polymerase II"/>
    <property type="evidence" value="ECO:0007669"/>
    <property type="project" value="TreeGrafter"/>
</dbReference>
<proteinExistence type="predicted"/>
<name>A0A6A6PNR8_9PEZI</name>
<keyword evidence="4" id="KW-1185">Reference proteome</keyword>
<sequence>MASTSHTQQGNAGDEDSRLAPTHVKAPVDVETQCGVELPSERQCGGSLACKRHGMAAKRAVRGRSAPFDQLLQRYLQRQ</sequence>
<dbReference type="PANTHER" id="PTHR47805:SF1">
    <property type="entry name" value="SAGA-ASSOCIATED FACTOR 73"/>
    <property type="match status" value="1"/>
</dbReference>
<dbReference type="InterPro" id="IPR037804">
    <property type="entry name" value="SGF73"/>
</dbReference>
<feature type="domain" description="SCA7" evidence="2">
    <location>
        <begin position="21"/>
        <end position="79"/>
    </location>
</feature>
<dbReference type="OrthoDB" id="21678at2759"/>
<feature type="region of interest" description="Disordered" evidence="1">
    <location>
        <begin position="1"/>
        <end position="25"/>
    </location>
</feature>
<evidence type="ECO:0000259" key="2">
    <source>
        <dbReference type="PROSITE" id="PS51505"/>
    </source>
</evidence>
<dbReference type="GO" id="GO:0000124">
    <property type="term" value="C:SAGA complex"/>
    <property type="evidence" value="ECO:0007669"/>
    <property type="project" value="InterPro"/>
</dbReference>
<organism evidence="3 4">
    <name type="scientific">Neohortaea acidophila</name>
    <dbReference type="NCBI Taxonomy" id="245834"/>
    <lineage>
        <taxon>Eukaryota</taxon>
        <taxon>Fungi</taxon>
        <taxon>Dikarya</taxon>
        <taxon>Ascomycota</taxon>
        <taxon>Pezizomycotina</taxon>
        <taxon>Dothideomycetes</taxon>
        <taxon>Dothideomycetidae</taxon>
        <taxon>Mycosphaerellales</taxon>
        <taxon>Teratosphaeriaceae</taxon>
        <taxon>Neohortaea</taxon>
    </lineage>
</organism>
<dbReference type="PANTHER" id="PTHR47805">
    <property type="entry name" value="SAGA-ASSOCIATED FACTOR 73"/>
    <property type="match status" value="1"/>
</dbReference>
<dbReference type="GeneID" id="54475163"/>